<dbReference type="Proteomes" id="UP000754710">
    <property type="component" value="Unassembled WGS sequence"/>
</dbReference>
<gene>
    <name evidence="1" type="ORF">K1X13_01245</name>
</gene>
<evidence type="ECO:0000313" key="1">
    <source>
        <dbReference type="EMBL" id="MBY9073434.1"/>
    </source>
</evidence>
<proteinExistence type="predicted"/>
<dbReference type="EMBL" id="JAIEZQ010000001">
    <property type="protein sequence ID" value="MBY9073434.1"/>
    <property type="molecule type" value="Genomic_DNA"/>
</dbReference>
<name>A0ABS7RG01_9ACTN</name>
<dbReference type="RefSeq" id="WP_221023235.1">
    <property type="nucleotide sequence ID" value="NZ_JAIEZQ010000001.1"/>
</dbReference>
<accession>A0ABS7RG01</accession>
<evidence type="ECO:0000313" key="2">
    <source>
        <dbReference type="Proteomes" id="UP000754710"/>
    </source>
</evidence>
<evidence type="ECO:0008006" key="3">
    <source>
        <dbReference type="Google" id="ProtNLM"/>
    </source>
</evidence>
<reference evidence="1 2" key="1">
    <citation type="submission" date="2021-08" db="EMBL/GenBank/DDBJ databases">
        <title>Nocardioides bacterium WL0053 sp. nov., isolated from the sediment.</title>
        <authorList>
            <person name="Wang L."/>
            <person name="Zhang D."/>
            <person name="Zhang A."/>
        </authorList>
    </citation>
    <scope>NUCLEOTIDE SEQUENCE [LARGE SCALE GENOMIC DNA]</scope>
    <source>
        <strain evidence="1 2">WL0053</strain>
    </source>
</reference>
<protein>
    <recommendedName>
        <fullName evidence="3">AAA+ ATPase domain-containing protein</fullName>
    </recommendedName>
</protein>
<comment type="caution">
    <text evidence="1">The sequence shown here is derived from an EMBL/GenBank/DDBJ whole genome shotgun (WGS) entry which is preliminary data.</text>
</comment>
<sequence>MSEHQHLLEQLRLPSRFESLVAAIGPEVAQILVAPEDHVLDVFRECALHIKARGRGLFLPLYARSGTGKTTLVTSVGSWLPEEFGPTARLAGGDVSADRLRQIAEALSDDHGLPANEKRVLVINVDDRESDPPSDKELSQIKSFLRENGVGSRSLVVWPETSLTTATKMATDFEERAGKSPVSIPARVSGPPIESWQDTAVATLKLVNGLDSLEELGVDPRTYDPCTEKTLGDFLDRIGNDFVALLAKLLAETRKPLRVIIGMASESGKAGVLGELTGSSRYGFLDADKLLGATPNSVIGKWWSTRRGLLVQTIVRLDARIVHLSPSLTVPVVRRFGPEAASSVLEKLGINSRPPSDITNYFERADFGRLLLGTDSATAEIRGNPAHDARAAFELLAEDYGFGSGNDKKLNQALGDYLTQGKPDLGEVFIEKKLPYMPLIPDIAIDTEELVTGVELHWRSGDFLTTANRSEIAQYTLRKLKAYAIESGWASD</sequence>
<organism evidence="1 2">
    <name type="scientific">Nocardioides jiangsuensis</name>
    <dbReference type="NCBI Taxonomy" id="2866161"/>
    <lineage>
        <taxon>Bacteria</taxon>
        <taxon>Bacillati</taxon>
        <taxon>Actinomycetota</taxon>
        <taxon>Actinomycetes</taxon>
        <taxon>Propionibacteriales</taxon>
        <taxon>Nocardioidaceae</taxon>
        <taxon>Nocardioides</taxon>
    </lineage>
</organism>
<keyword evidence="2" id="KW-1185">Reference proteome</keyword>